<proteinExistence type="predicted"/>
<dbReference type="InterPro" id="IPR040314">
    <property type="entry name" value="DOP1"/>
</dbReference>
<comment type="caution">
    <text evidence="2">The sequence shown here is derived from an EMBL/GenBank/DDBJ whole genome shotgun (WGS) entry which is preliminary data.</text>
</comment>
<dbReference type="GO" id="GO:0006895">
    <property type="term" value="P:Golgi to endosome transport"/>
    <property type="evidence" value="ECO:0007669"/>
    <property type="project" value="InterPro"/>
</dbReference>
<dbReference type="EMBL" id="JAOPGA020000280">
    <property type="protein sequence ID" value="KAL0477926.1"/>
    <property type="molecule type" value="Genomic_DNA"/>
</dbReference>
<dbReference type="InterPro" id="IPR056457">
    <property type="entry name" value="DOP1_C"/>
</dbReference>
<dbReference type="PANTHER" id="PTHR14042">
    <property type="entry name" value="DOPEY-RELATED"/>
    <property type="match status" value="1"/>
</dbReference>
<reference evidence="2 3" key="1">
    <citation type="submission" date="2024-03" db="EMBL/GenBank/DDBJ databases">
        <title>The Acrasis kona genome and developmental transcriptomes reveal deep origins of eukaryotic multicellular pathways.</title>
        <authorList>
            <person name="Sheikh S."/>
            <person name="Fu C.-J."/>
            <person name="Brown M.W."/>
            <person name="Baldauf S.L."/>
        </authorList>
    </citation>
    <scope>NUCLEOTIDE SEQUENCE [LARGE SCALE GENOMIC DNA]</scope>
    <source>
        <strain evidence="2 3">ATCC MYA-3509</strain>
    </source>
</reference>
<evidence type="ECO:0000259" key="1">
    <source>
        <dbReference type="Pfam" id="PF24598"/>
    </source>
</evidence>
<dbReference type="GO" id="GO:0005768">
    <property type="term" value="C:endosome"/>
    <property type="evidence" value="ECO:0007669"/>
    <property type="project" value="TreeGrafter"/>
</dbReference>
<dbReference type="GO" id="GO:0005802">
    <property type="term" value="C:trans-Golgi network"/>
    <property type="evidence" value="ECO:0007669"/>
    <property type="project" value="TreeGrafter"/>
</dbReference>
<dbReference type="InterPro" id="IPR016024">
    <property type="entry name" value="ARM-type_fold"/>
</dbReference>
<name>A0AAW2YKA6_9EUKA</name>
<sequence>MCHLQESNDSLKHVHALHKSIQGLLDDLLVKHPVWFMCSLVIAWCHFHPESTHSIQITPHHQDQSLFNMIDSLEGALPDMIVSHLVHVMLNIKKTNHQVEIIKESVAVSLLNGYLTHTIMNPDQPTSSKMLAGILQMVHELGTNPPSSQIDPMLISHMIQTLIIFIHKFPNAQDHVKKIKSNVKDQTARLIDAACLCCVREMNSKRSQLTKSLQSDRHVDHEQILHDLIHDPYDSSLQILLSMTLNDGLVDLLQCVYKYGIDPADKDRIQYVTSGVVSTLCNILKNHGLDNALRITKTTKLIKTLRRLPNHALKNAKKDIWDVFNEPAFFRTQAEGLRDWRVLMVMASGAIVTLPNALNQSSTSSAVTLSSTVVEKTVTDRVQDMLPGRIADKLTNNMLTNAISTTGTILSDTLAPQDNPLKSATLLFDLLQRFGTSQSIFSSRDTESVTRAKLMKRVAFLVLTGNVDDYHAHYPSILEKMVDSLKTSSNSAPVVCSFLLLMRVIVCRSSAVHLNLFWPTMVTELIRILGDDDAQENHGHREVSVLVEAIKFLDYVICVLPDAFQIYKWIFVGEELSDQPCFFVPFLNKNLTGGDVDDDIVNTDKRRPLLIQPSFYYYAHNQENVIMEWSRRLAKRAQLMDSDPGSFGSDWDKAFVDRLLENDFVEYKVEELILLQPELQPTKRENEHDFVVIDKVVV</sequence>
<dbReference type="PANTHER" id="PTHR14042:SF24">
    <property type="entry name" value="PROTEIN DOPEY-1 HOMOLOG"/>
    <property type="match status" value="1"/>
</dbReference>
<dbReference type="SUPFAM" id="SSF48371">
    <property type="entry name" value="ARM repeat"/>
    <property type="match status" value="1"/>
</dbReference>
<dbReference type="GO" id="GO:0005829">
    <property type="term" value="C:cytosol"/>
    <property type="evidence" value="ECO:0007669"/>
    <property type="project" value="GOC"/>
</dbReference>
<gene>
    <name evidence="2" type="ORF">AKO1_005394</name>
</gene>
<evidence type="ECO:0000313" key="3">
    <source>
        <dbReference type="Proteomes" id="UP001431209"/>
    </source>
</evidence>
<protein>
    <recommendedName>
        <fullName evidence="1">DOP1-like C-terminal domain-containing protein</fullName>
    </recommendedName>
</protein>
<dbReference type="AlphaFoldDB" id="A0AAW2YKA6"/>
<evidence type="ECO:0000313" key="2">
    <source>
        <dbReference type="EMBL" id="KAL0477926.1"/>
    </source>
</evidence>
<dbReference type="Pfam" id="PF24598">
    <property type="entry name" value="DOP1_C"/>
    <property type="match status" value="1"/>
</dbReference>
<dbReference type="Proteomes" id="UP001431209">
    <property type="component" value="Unassembled WGS sequence"/>
</dbReference>
<organism evidence="2 3">
    <name type="scientific">Acrasis kona</name>
    <dbReference type="NCBI Taxonomy" id="1008807"/>
    <lineage>
        <taxon>Eukaryota</taxon>
        <taxon>Discoba</taxon>
        <taxon>Heterolobosea</taxon>
        <taxon>Tetramitia</taxon>
        <taxon>Eutetramitia</taxon>
        <taxon>Acrasidae</taxon>
        <taxon>Acrasis</taxon>
    </lineage>
</organism>
<feature type="domain" description="DOP1-like C-terminal" evidence="1">
    <location>
        <begin position="434"/>
        <end position="574"/>
    </location>
</feature>
<accession>A0AAW2YKA6</accession>
<keyword evidence="3" id="KW-1185">Reference proteome</keyword>